<dbReference type="Proteomes" id="UP000008022">
    <property type="component" value="Unassembled WGS sequence"/>
</dbReference>
<dbReference type="HOGENOM" id="CLU_2112906_0_0_1"/>
<protein>
    <submittedName>
        <fullName evidence="2">Uncharacterized protein</fullName>
    </submittedName>
</protein>
<sequence>MARPLHRLWRSASLLPLCEAQARPCHDVASVVRCESRPQHLCMFAENPSLPFVFSRPNLLDPDLISMDKITNSHAAGADNESRHPRPKVIEQMLKCYGNGVLEDSVSCLYDNVGF</sequence>
<feature type="signal peptide" evidence="1">
    <location>
        <begin position="1"/>
        <end position="20"/>
    </location>
</feature>
<keyword evidence="1" id="KW-0732">Signal</keyword>
<dbReference type="AlphaFoldDB" id="A0A0E0R7X9"/>
<evidence type="ECO:0000256" key="1">
    <source>
        <dbReference type="SAM" id="SignalP"/>
    </source>
</evidence>
<reference evidence="3" key="1">
    <citation type="submission" date="2013-06" db="EMBL/GenBank/DDBJ databases">
        <authorList>
            <person name="Zhao Q."/>
        </authorList>
    </citation>
    <scope>NUCLEOTIDE SEQUENCE</scope>
    <source>
        <strain evidence="3">cv. W1943</strain>
    </source>
</reference>
<dbReference type="Gramene" id="ORUFI11G12920.1">
    <property type="protein sequence ID" value="ORUFI11G12920.1"/>
    <property type="gene ID" value="ORUFI11G12920"/>
</dbReference>
<accession>A0A0E0R7X9</accession>
<organism evidence="2 3">
    <name type="scientific">Oryza rufipogon</name>
    <name type="common">Brownbeard rice</name>
    <name type="synonym">Asian wild rice</name>
    <dbReference type="NCBI Taxonomy" id="4529"/>
    <lineage>
        <taxon>Eukaryota</taxon>
        <taxon>Viridiplantae</taxon>
        <taxon>Streptophyta</taxon>
        <taxon>Embryophyta</taxon>
        <taxon>Tracheophyta</taxon>
        <taxon>Spermatophyta</taxon>
        <taxon>Magnoliopsida</taxon>
        <taxon>Liliopsida</taxon>
        <taxon>Poales</taxon>
        <taxon>Poaceae</taxon>
        <taxon>BOP clade</taxon>
        <taxon>Oryzoideae</taxon>
        <taxon>Oryzeae</taxon>
        <taxon>Oryzinae</taxon>
        <taxon>Oryza</taxon>
    </lineage>
</organism>
<evidence type="ECO:0000313" key="3">
    <source>
        <dbReference type="Proteomes" id="UP000008022"/>
    </source>
</evidence>
<name>A0A0E0R7X9_ORYRU</name>
<keyword evidence="3" id="KW-1185">Reference proteome</keyword>
<reference evidence="2" key="2">
    <citation type="submission" date="2015-06" db="UniProtKB">
        <authorList>
            <consortium name="EnsemblPlants"/>
        </authorList>
    </citation>
    <scope>IDENTIFICATION</scope>
</reference>
<feature type="chain" id="PRO_5002372117" evidence="1">
    <location>
        <begin position="21"/>
        <end position="115"/>
    </location>
</feature>
<dbReference type="EnsemblPlants" id="ORUFI11G12920.1">
    <property type="protein sequence ID" value="ORUFI11G12920.1"/>
    <property type="gene ID" value="ORUFI11G12920"/>
</dbReference>
<proteinExistence type="predicted"/>
<evidence type="ECO:0000313" key="2">
    <source>
        <dbReference type="EnsemblPlants" id="ORUFI11G12920.1"/>
    </source>
</evidence>